<evidence type="ECO:0000256" key="5">
    <source>
        <dbReference type="SAM" id="Phobius"/>
    </source>
</evidence>
<sequence>VSRQRADSVLLVGILDIQVLNTRFMPTMHNSDAITVCVKGGSGVYLTMGTVVTYVGKFALSGCYNTLFVFCLEVFPTTLRSVGMGVASTVSRLPGMAAPFFILLGETIPWAPGVIFGGMCVLAGLSVLLLPETRHRALPNTIEEIREWKNRPPVKRCLMKETGGMDEHISA</sequence>
<dbReference type="PANTHER" id="PTHR24064">
    <property type="entry name" value="SOLUTE CARRIER FAMILY 22 MEMBER"/>
    <property type="match status" value="1"/>
</dbReference>
<evidence type="ECO:0008006" key="8">
    <source>
        <dbReference type="Google" id="ProtNLM"/>
    </source>
</evidence>
<gene>
    <name evidence="6" type="ORF">BaRGS_00031088</name>
</gene>
<feature type="non-terminal residue" evidence="6">
    <location>
        <position position="1"/>
    </location>
</feature>
<comment type="subcellular location">
    <subcellularLocation>
        <location evidence="1">Membrane</location>
        <topology evidence="1">Multi-pass membrane protein</topology>
    </subcellularLocation>
</comment>
<dbReference type="Proteomes" id="UP001519460">
    <property type="component" value="Unassembled WGS sequence"/>
</dbReference>
<dbReference type="AlphaFoldDB" id="A0ABD0JST4"/>
<keyword evidence="3 5" id="KW-1133">Transmembrane helix</keyword>
<organism evidence="6 7">
    <name type="scientific">Batillaria attramentaria</name>
    <dbReference type="NCBI Taxonomy" id="370345"/>
    <lineage>
        <taxon>Eukaryota</taxon>
        <taxon>Metazoa</taxon>
        <taxon>Spiralia</taxon>
        <taxon>Lophotrochozoa</taxon>
        <taxon>Mollusca</taxon>
        <taxon>Gastropoda</taxon>
        <taxon>Caenogastropoda</taxon>
        <taxon>Sorbeoconcha</taxon>
        <taxon>Cerithioidea</taxon>
        <taxon>Batillariidae</taxon>
        <taxon>Batillaria</taxon>
    </lineage>
</organism>
<dbReference type="Pfam" id="PF00083">
    <property type="entry name" value="Sugar_tr"/>
    <property type="match status" value="1"/>
</dbReference>
<accession>A0ABD0JST4</accession>
<keyword evidence="7" id="KW-1185">Reference proteome</keyword>
<keyword evidence="2 5" id="KW-0812">Transmembrane</keyword>
<evidence type="ECO:0000313" key="6">
    <source>
        <dbReference type="EMBL" id="KAK7477704.1"/>
    </source>
</evidence>
<dbReference type="InterPro" id="IPR005828">
    <property type="entry name" value="MFS_sugar_transport-like"/>
</dbReference>
<dbReference type="GO" id="GO:0016020">
    <property type="term" value="C:membrane"/>
    <property type="evidence" value="ECO:0007669"/>
    <property type="project" value="UniProtKB-SubCell"/>
</dbReference>
<evidence type="ECO:0000256" key="3">
    <source>
        <dbReference type="ARBA" id="ARBA00022989"/>
    </source>
</evidence>
<evidence type="ECO:0000313" key="7">
    <source>
        <dbReference type="Proteomes" id="UP001519460"/>
    </source>
</evidence>
<proteinExistence type="predicted"/>
<feature type="transmembrane region" description="Helical" evidence="5">
    <location>
        <begin position="110"/>
        <end position="130"/>
    </location>
</feature>
<dbReference type="Gene3D" id="1.20.1250.20">
    <property type="entry name" value="MFS general substrate transporter like domains"/>
    <property type="match status" value="1"/>
</dbReference>
<reference evidence="6 7" key="1">
    <citation type="journal article" date="2023" name="Sci. Data">
        <title>Genome assembly of the Korean intertidal mud-creeper Batillaria attramentaria.</title>
        <authorList>
            <person name="Patra A.K."/>
            <person name="Ho P.T."/>
            <person name="Jun S."/>
            <person name="Lee S.J."/>
            <person name="Kim Y."/>
            <person name="Won Y.J."/>
        </authorList>
    </citation>
    <scope>NUCLEOTIDE SEQUENCE [LARGE SCALE GENOMIC DNA]</scope>
    <source>
        <strain evidence="6">Wonlab-2016</strain>
    </source>
</reference>
<protein>
    <recommendedName>
        <fullName evidence="8">Major facilitator superfamily (MFS) profile domain-containing protein</fullName>
    </recommendedName>
</protein>
<comment type="caution">
    <text evidence="6">The sequence shown here is derived from an EMBL/GenBank/DDBJ whole genome shotgun (WGS) entry which is preliminary data.</text>
</comment>
<evidence type="ECO:0000256" key="1">
    <source>
        <dbReference type="ARBA" id="ARBA00004141"/>
    </source>
</evidence>
<dbReference type="InterPro" id="IPR036259">
    <property type="entry name" value="MFS_trans_sf"/>
</dbReference>
<dbReference type="SUPFAM" id="SSF103473">
    <property type="entry name" value="MFS general substrate transporter"/>
    <property type="match status" value="1"/>
</dbReference>
<keyword evidence="4 5" id="KW-0472">Membrane</keyword>
<name>A0ABD0JST4_9CAEN</name>
<evidence type="ECO:0000256" key="4">
    <source>
        <dbReference type="ARBA" id="ARBA00023136"/>
    </source>
</evidence>
<dbReference type="EMBL" id="JACVVK020000343">
    <property type="protein sequence ID" value="KAK7477704.1"/>
    <property type="molecule type" value="Genomic_DNA"/>
</dbReference>
<evidence type="ECO:0000256" key="2">
    <source>
        <dbReference type="ARBA" id="ARBA00022692"/>
    </source>
</evidence>